<feature type="transmembrane region" description="Helical" evidence="8">
    <location>
        <begin position="83"/>
        <end position="108"/>
    </location>
</feature>
<dbReference type="AlphaFoldDB" id="A0A4R7BCT9"/>
<feature type="transmembrane region" description="Helical" evidence="8">
    <location>
        <begin position="370"/>
        <end position="389"/>
    </location>
</feature>
<feature type="transmembrane region" description="Helical" evidence="8">
    <location>
        <begin position="120"/>
        <end position="137"/>
    </location>
</feature>
<comment type="subcellular location">
    <subcellularLocation>
        <location evidence="1">Cell inner membrane</location>
        <topology evidence="1">Multi-pass membrane protein</topology>
    </subcellularLocation>
    <subcellularLocation>
        <location evidence="8">Cell membrane</location>
        <topology evidence="8">Multi-pass membrane protein</topology>
    </subcellularLocation>
</comment>
<reference evidence="10 11" key="1">
    <citation type="submission" date="2019-03" db="EMBL/GenBank/DDBJ databases">
        <title>Genomic Encyclopedia of Type Strains, Phase III (KMG-III): the genomes of soil and plant-associated and newly described type strains.</title>
        <authorList>
            <person name="Whitman W."/>
        </authorList>
    </citation>
    <scope>NUCLEOTIDE SEQUENCE [LARGE SCALE GENOMIC DNA]</scope>
    <source>
        <strain evidence="10 11">CECT 8976</strain>
    </source>
</reference>
<organism evidence="10 11">
    <name type="scientific">Paludibacterium purpuratum</name>
    <dbReference type="NCBI Taxonomy" id="1144873"/>
    <lineage>
        <taxon>Bacteria</taxon>
        <taxon>Pseudomonadati</taxon>
        <taxon>Pseudomonadota</taxon>
        <taxon>Betaproteobacteria</taxon>
        <taxon>Neisseriales</taxon>
        <taxon>Chromobacteriaceae</taxon>
        <taxon>Paludibacterium</taxon>
    </lineage>
</organism>
<dbReference type="CDD" id="cd06261">
    <property type="entry name" value="TM_PBP2"/>
    <property type="match status" value="2"/>
</dbReference>
<feature type="transmembrane region" description="Helical" evidence="8">
    <location>
        <begin position="478"/>
        <end position="497"/>
    </location>
</feature>
<keyword evidence="5 8" id="KW-0812">Transmembrane</keyword>
<evidence type="ECO:0000256" key="3">
    <source>
        <dbReference type="ARBA" id="ARBA00022475"/>
    </source>
</evidence>
<gene>
    <name evidence="10" type="ORF">DFP86_101280</name>
</gene>
<keyword evidence="6 8" id="KW-1133">Transmembrane helix</keyword>
<dbReference type="PANTHER" id="PTHR43357:SF4">
    <property type="entry name" value="INNER MEMBRANE ABC TRANSPORTER PERMEASE PROTEIN YDCV"/>
    <property type="match status" value="1"/>
</dbReference>
<evidence type="ECO:0000256" key="7">
    <source>
        <dbReference type="ARBA" id="ARBA00023136"/>
    </source>
</evidence>
<dbReference type="EMBL" id="SNZP01000001">
    <property type="protein sequence ID" value="TDR82890.1"/>
    <property type="molecule type" value="Genomic_DNA"/>
</dbReference>
<feature type="domain" description="ABC transmembrane type-1" evidence="9">
    <location>
        <begin position="48"/>
        <end position="240"/>
    </location>
</feature>
<dbReference type="OrthoDB" id="9804629at2"/>
<feature type="transmembrane region" description="Helical" evidence="8">
    <location>
        <begin position="434"/>
        <end position="453"/>
    </location>
</feature>
<feature type="transmembrane region" description="Helical" evidence="8">
    <location>
        <begin position="49"/>
        <end position="71"/>
    </location>
</feature>
<sequence length="510" mass="55167">MRSTRWLALLPLALLTALVAVPLSRLSTDGASALSLAFLSDPYYRWRLAWSLAQALATCGLALLFGLPIAWTLARFDFPGRRWLLRLLMLPFVMPTLVAAMGVLALFGPQGLTGIHGQDTPWLLLYGNLFYNLPLLVRSAQEGFARIPANRLMAARSLGATPWRVFWRVELPGAMPWICSALCLIFLYCFSAFGLALILGGQRYATVEVEIYTLVAYELNLSDASALALSVLAVASLVAFGYAWLERGLARPMRGQVAQRCVPSGWRQCALLALAVGLLVLLALAPLAAIAWRALWAGPAWRALADPEVWAALANTARFTALALGGACLFGLAHAFAARRSVLLGTLAFLPYAVSPVCVAFGLLLVYPRLSASLTLLIGAYTLLAYPFVARGMSATLDAVPAHLPQAARTLGASTWRVVWRVLLPIAAPALRRGMAFAAATALGEFAVTLFLSRPEWMTLTTLIYQRLGRPGALNQDSALVLSCLLMLLAMVAFVLIEWQREGDDDVAGR</sequence>
<feature type="domain" description="ABC transmembrane type-1" evidence="9">
    <location>
        <begin position="313"/>
        <end position="497"/>
    </location>
</feature>
<keyword evidence="11" id="KW-1185">Reference proteome</keyword>
<evidence type="ECO:0000256" key="6">
    <source>
        <dbReference type="ARBA" id="ARBA00022989"/>
    </source>
</evidence>
<evidence type="ECO:0000256" key="1">
    <source>
        <dbReference type="ARBA" id="ARBA00004429"/>
    </source>
</evidence>
<comment type="similarity">
    <text evidence="8">Belongs to the binding-protein-dependent transport system permease family.</text>
</comment>
<dbReference type="RefSeq" id="WP_133678209.1">
    <property type="nucleotide sequence ID" value="NZ_SNZP01000001.1"/>
</dbReference>
<dbReference type="SUPFAM" id="SSF161098">
    <property type="entry name" value="MetI-like"/>
    <property type="match status" value="2"/>
</dbReference>
<comment type="caution">
    <text evidence="10">The sequence shown here is derived from an EMBL/GenBank/DDBJ whole genome shotgun (WGS) entry which is preliminary data.</text>
</comment>
<feature type="transmembrane region" description="Helical" evidence="8">
    <location>
        <begin position="342"/>
        <end position="364"/>
    </location>
</feature>
<dbReference type="Proteomes" id="UP000295611">
    <property type="component" value="Unassembled WGS sequence"/>
</dbReference>
<evidence type="ECO:0000313" key="11">
    <source>
        <dbReference type="Proteomes" id="UP000295611"/>
    </source>
</evidence>
<dbReference type="Pfam" id="PF00528">
    <property type="entry name" value="BPD_transp_1"/>
    <property type="match status" value="2"/>
</dbReference>
<evidence type="ECO:0000256" key="4">
    <source>
        <dbReference type="ARBA" id="ARBA00022519"/>
    </source>
</evidence>
<dbReference type="GO" id="GO:0055085">
    <property type="term" value="P:transmembrane transport"/>
    <property type="evidence" value="ECO:0007669"/>
    <property type="project" value="InterPro"/>
</dbReference>
<feature type="transmembrane region" description="Helical" evidence="8">
    <location>
        <begin position="312"/>
        <end position="335"/>
    </location>
</feature>
<keyword evidence="2 8" id="KW-0813">Transport</keyword>
<dbReference type="PANTHER" id="PTHR43357">
    <property type="entry name" value="INNER MEMBRANE ABC TRANSPORTER PERMEASE PROTEIN YDCV"/>
    <property type="match status" value="1"/>
</dbReference>
<dbReference type="InterPro" id="IPR000515">
    <property type="entry name" value="MetI-like"/>
</dbReference>
<proteinExistence type="inferred from homology"/>
<dbReference type="GO" id="GO:0005886">
    <property type="term" value="C:plasma membrane"/>
    <property type="evidence" value="ECO:0007669"/>
    <property type="project" value="UniProtKB-SubCell"/>
</dbReference>
<evidence type="ECO:0000256" key="8">
    <source>
        <dbReference type="RuleBase" id="RU363032"/>
    </source>
</evidence>
<feature type="transmembrane region" description="Helical" evidence="8">
    <location>
        <begin position="224"/>
        <end position="245"/>
    </location>
</feature>
<evidence type="ECO:0000313" key="10">
    <source>
        <dbReference type="EMBL" id="TDR82890.1"/>
    </source>
</evidence>
<keyword evidence="4" id="KW-0997">Cell inner membrane</keyword>
<dbReference type="PROSITE" id="PS50928">
    <property type="entry name" value="ABC_TM1"/>
    <property type="match status" value="2"/>
</dbReference>
<protein>
    <submittedName>
        <fullName evidence="10">Thiamine transport system permease protein</fullName>
    </submittedName>
</protein>
<evidence type="ECO:0000259" key="9">
    <source>
        <dbReference type="PROSITE" id="PS50928"/>
    </source>
</evidence>
<evidence type="ECO:0000256" key="2">
    <source>
        <dbReference type="ARBA" id="ARBA00022448"/>
    </source>
</evidence>
<name>A0A4R7BCT9_9NEIS</name>
<accession>A0A4R7BCT9</accession>
<keyword evidence="3" id="KW-1003">Cell membrane</keyword>
<evidence type="ECO:0000256" key="5">
    <source>
        <dbReference type="ARBA" id="ARBA00022692"/>
    </source>
</evidence>
<keyword evidence="7 8" id="KW-0472">Membrane</keyword>
<feature type="transmembrane region" description="Helical" evidence="8">
    <location>
        <begin position="269"/>
        <end position="292"/>
    </location>
</feature>
<dbReference type="Gene3D" id="1.10.3720.10">
    <property type="entry name" value="MetI-like"/>
    <property type="match status" value="2"/>
</dbReference>
<dbReference type="InterPro" id="IPR035906">
    <property type="entry name" value="MetI-like_sf"/>
</dbReference>
<feature type="transmembrane region" description="Helical" evidence="8">
    <location>
        <begin position="174"/>
        <end position="199"/>
    </location>
</feature>